<name>A0ABS5RUB2_9HYPH</name>
<proteinExistence type="predicted"/>
<organism evidence="1 2">
    <name type="scientific">Tianweitania aestuarii</name>
    <dbReference type="NCBI Taxonomy" id="2814886"/>
    <lineage>
        <taxon>Bacteria</taxon>
        <taxon>Pseudomonadati</taxon>
        <taxon>Pseudomonadota</taxon>
        <taxon>Alphaproteobacteria</taxon>
        <taxon>Hyphomicrobiales</taxon>
        <taxon>Phyllobacteriaceae</taxon>
        <taxon>Tianweitania</taxon>
    </lineage>
</organism>
<comment type="caution">
    <text evidence="1">The sequence shown here is derived from an EMBL/GenBank/DDBJ whole genome shotgun (WGS) entry which is preliminary data.</text>
</comment>
<dbReference type="Proteomes" id="UP001297272">
    <property type="component" value="Unassembled WGS sequence"/>
</dbReference>
<dbReference type="PIRSF" id="PIRSF039032">
    <property type="entry name" value="HigB-2"/>
    <property type="match status" value="1"/>
</dbReference>
<dbReference type="RefSeq" id="WP_213983433.1">
    <property type="nucleotide sequence ID" value="NZ_JAFMNX010000001.1"/>
</dbReference>
<accession>A0ABS5RUB2</accession>
<dbReference type="InterPro" id="IPR009387">
    <property type="entry name" value="HigB-2"/>
</dbReference>
<keyword evidence="2" id="KW-1185">Reference proteome</keyword>
<evidence type="ECO:0000313" key="2">
    <source>
        <dbReference type="Proteomes" id="UP001297272"/>
    </source>
</evidence>
<gene>
    <name evidence="1" type="ORF">JYU29_03935</name>
</gene>
<sequence length="113" mass="12471">MQTVVTTTQFLRKAESLFSQDDLDALVDFLAFNPRAGVEIVGTGGFRKLRYALPGRGKSGGARVIYFFFDEDVPLHLVSCFAKNEKDNISAADVNTLSKISAAIKAEARRRRS</sequence>
<dbReference type="EMBL" id="JAFMNX010000001">
    <property type="protein sequence ID" value="MBS9719834.1"/>
    <property type="molecule type" value="Genomic_DNA"/>
</dbReference>
<dbReference type="Pfam" id="PF06296">
    <property type="entry name" value="RelE"/>
    <property type="match status" value="1"/>
</dbReference>
<evidence type="ECO:0000313" key="1">
    <source>
        <dbReference type="EMBL" id="MBS9719834.1"/>
    </source>
</evidence>
<reference evidence="1 2" key="1">
    <citation type="submission" date="2021-03" db="EMBL/GenBank/DDBJ databases">
        <title>Tianweitania aestuarii sp. nov., isolated from a tidal flat.</title>
        <authorList>
            <person name="Park S."/>
            <person name="Yoon J.-H."/>
        </authorList>
    </citation>
    <scope>NUCLEOTIDE SEQUENCE [LARGE SCALE GENOMIC DNA]</scope>
    <source>
        <strain evidence="1 2">BSSL-BM11</strain>
    </source>
</reference>
<protein>
    <submittedName>
        <fullName evidence="1">Type II toxin-antitoxin system RelE/ParE family toxin</fullName>
    </submittedName>
</protein>